<dbReference type="SUPFAM" id="SSF51905">
    <property type="entry name" value="FAD/NAD(P)-binding domain"/>
    <property type="match status" value="1"/>
</dbReference>
<proteinExistence type="predicted"/>
<accession>A0A023C170</accession>
<organism evidence="2 3">
    <name type="scientific">Aquimarina atlantica</name>
    <dbReference type="NCBI Taxonomy" id="1317122"/>
    <lineage>
        <taxon>Bacteria</taxon>
        <taxon>Pseudomonadati</taxon>
        <taxon>Bacteroidota</taxon>
        <taxon>Flavobacteriia</taxon>
        <taxon>Flavobacteriales</taxon>
        <taxon>Flavobacteriaceae</taxon>
        <taxon>Aquimarina</taxon>
    </lineage>
</organism>
<evidence type="ECO:0000259" key="1">
    <source>
        <dbReference type="Pfam" id="PF01494"/>
    </source>
</evidence>
<name>A0A023C170_9FLAO</name>
<dbReference type="Gene3D" id="3.50.50.60">
    <property type="entry name" value="FAD/NAD(P)-binding domain"/>
    <property type="match status" value="1"/>
</dbReference>
<dbReference type="RefSeq" id="WP_034238847.1">
    <property type="nucleotide sequence ID" value="NZ_AQRA01000001.1"/>
</dbReference>
<dbReference type="eggNOG" id="COG0644">
    <property type="taxonomic scope" value="Bacteria"/>
</dbReference>
<gene>
    <name evidence="2" type="ORF">ATO12_04070</name>
</gene>
<feature type="domain" description="FAD-binding" evidence="1">
    <location>
        <begin position="3"/>
        <end position="304"/>
    </location>
</feature>
<evidence type="ECO:0000313" key="2">
    <source>
        <dbReference type="EMBL" id="EZH75974.1"/>
    </source>
</evidence>
<dbReference type="AlphaFoldDB" id="A0A023C170"/>
<comment type="caution">
    <text evidence="2">The sequence shown here is derived from an EMBL/GenBank/DDBJ whole genome shotgun (WGS) entry which is preliminary data.</text>
</comment>
<protein>
    <recommendedName>
        <fullName evidence="1">FAD-binding domain-containing protein</fullName>
    </recommendedName>
</protein>
<dbReference type="PRINTS" id="PR00420">
    <property type="entry name" value="RNGMNOXGNASE"/>
</dbReference>
<evidence type="ECO:0000313" key="3">
    <source>
        <dbReference type="Proteomes" id="UP000023541"/>
    </source>
</evidence>
<dbReference type="OrthoDB" id="9806565at2"/>
<dbReference type="Proteomes" id="UP000023541">
    <property type="component" value="Unassembled WGS sequence"/>
</dbReference>
<keyword evidence="3" id="KW-1185">Reference proteome</keyword>
<reference evidence="2 3" key="1">
    <citation type="submission" date="2014-04" db="EMBL/GenBank/DDBJ databases">
        <title>Aquimarina sp. 22II-S11-z7 Genome Sequencing.</title>
        <authorList>
            <person name="Lai Q."/>
        </authorList>
    </citation>
    <scope>NUCLEOTIDE SEQUENCE [LARGE SCALE GENOMIC DNA]</scope>
    <source>
        <strain evidence="2 3">22II-S11-z7</strain>
    </source>
</reference>
<dbReference type="PANTHER" id="PTHR43747">
    <property type="entry name" value="FAD-BINDING PROTEIN"/>
    <property type="match status" value="1"/>
</dbReference>
<dbReference type="Gene3D" id="3.30.9.100">
    <property type="match status" value="1"/>
</dbReference>
<dbReference type="InterPro" id="IPR036188">
    <property type="entry name" value="FAD/NAD-bd_sf"/>
</dbReference>
<dbReference type="PANTHER" id="PTHR43747:SF1">
    <property type="entry name" value="SLR1998 PROTEIN"/>
    <property type="match status" value="1"/>
</dbReference>
<dbReference type="InterPro" id="IPR050816">
    <property type="entry name" value="Flavin-dep_Halogenase_NPB"/>
</dbReference>
<sequence length="383" mass="43754">MNTDVIIVGKGIAGLVLSLLLKKKGIQHLVLDRKSKKKHFALAETLPPSSMPLLHSLDLLKIFEKNAIRKTYGYHSMWGNTRIVNNNFFSQLSYKNGLKIDKRAVLDDLEQLCDENVMCYEKILNMVISKEEVRVEVENNHQKQTITAKMIIDATGRNRAILKKLNIPIRLYDNLISFSCHLPKVEHPKLTYDVFVESFEDGWGIVSGLDEKTNVLSIFTNRENLVQLKLREYSNWQSVLSKTTLLKDFLVEQSEVKIIGSDANSSIANYLSGENWMAVGDAALSFDPLSSHGIANAIYTVREASNAIEFYVLTGDRRGFVTYSKTLFSVFDSYYLVKNELYKAESRWKESSFWKKFFQQGEERGENKTHNFPRQSGTGIILD</sequence>
<dbReference type="EMBL" id="AQRA01000001">
    <property type="protein sequence ID" value="EZH75974.1"/>
    <property type="molecule type" value="Genomic_DNA"/>
</dbReference>
<dbReference type="InterPro" id="IPR002938">
    <property type="entry name" value="FAD-bd"/>
</dbReference>
<dbReference type="STRING" id="1317122.ATO12_04070"/>
<dbReference type="Pfam" id="PF01494">
    <property type="entry name" value="FAD_binding_3"/>
    <property type="match status" value="1"/>
</dbReference>
<dbReference type="GO" id="GO:0071949">
    <property type="term" value="F:FAD binding"/>
    <property type="evidence" value="ECO:0007669"/>
    <property type="project" value="InterPro"/>
</dbReference>